<comment type="subcellular location">
    <subcellularLocation>
        <location evidence="1">Membrane</location>
        <topology evidence="1">Multi-pass membrane protein</topology>
    </subcellularLocation>
</comment>
<dbReference type="Pfam" id="PF01027">
    <property type="entry name" value="Bax1-I"/>
    <property type="match status" value="1"/>
</dbReference>
<dbReference type="STRING" id="197221.gene:10747051"/>
<feature type="transmembrane region" description="Helical" evidence="5">
    <location>
        <begin position="133"/>
        <end position="154"/>
    </location>
</feature>
<evidence type="ECO:0000313" key="6">
    <source>
        <dbReference type="EMBL" id="BAC08014.1"/>
    </source>
</evidence>
<evidence type="ECO:0000256" key="4">
    <source>
        <dbReference type="ARBA" id="ARBA00023136"/>
    </source>
</evidence>
<feature type="transmembrane region" description="Helical" evidence="5">
    <location>
        <begin position="160"/>
        <end position="179"/>
    </location>
</feature>
<evidence type="ECO:0000313" key="7">
    <source>
        <dbReference type="Proteomes" id="UP000000440"/>
    </source>
</evidence>
<sequence length="287" mass="30411">MRFAPRDHRTATKALCRCCQLGALGNFGTIELCHLAVLSIHPPWRIPVSSTSNFQEAIREARRSALVGPNVIRNALPFLGGGLILTAIGSWGGLGVLSAAPQLFMPTFIGAMIAELVLFFVAQGAASKGNNGLALPLLATYSLLSGYTLSGLIAVALSTVGITGIIIAAAGCGITFMAASPIGSNLSERDGFALAKTVQLGIIALLVVLLLQLVFSFFGVFTPTFLEIAISGIGVVLFVGAAVVDFFVLPRTYRDDQYLSAALSMYLTYINLFIFILRLLIALNRSR</sequence>
<evidence type="ECO:0000256" key="5">
    <source>
        <dbReference type="SAM" id="Phobius"/>
    </source>
</evidence>
<feature type="transmembrane region" description="Helical" evidence="5">
    <location>
        <begin position="200"/>
        <end position="222"/>
    </location>
</feature>
<feature type="transmembrane region" description="Helical" evidence="5">
    <location>
        <begin position="103"/>
        <end position="121"/>
    </location>
</feature>
<dbReference type="AlphaFoldDB" id="Q8DLM2"/>
<accession>Q8DLM2</accession>
<keyword evidence="4 5" id="KW-0472">Membrane</keyword>
<evidence type="ECO:0000256" key="2">
    <source>
        <dbReference type="ARBA" id="ARBA00022692"/>
    </source>
</evidence>
<dbReference type="GO" id="GO:0016020">
    <property type="term" value="C:membrane"/>
    <property type="evidence" value="ECO:0007669"/>
    <property type="project" value="UniProtKB-SubCell"/>
</dbReference>
<dbReference type="EnsemblBacteria" id="BAC08014">
    <property type="protein sequence ID" value="BAC08014"/>
    <property type="gene ID" value="BAC08014"/>
</dbReference>
<dbReference type="EMBL" id="BA000039">
    <property type="protein sequence ID" value="BAC08014.1"/>
    <property type="molecule type" value="Genomic_DNA"/>
</dbReference>
<organism evidence="6 7">
    <name type="scientific">Thermosynechococcus vestitus (strain NIES-2133 / IAM M-273 / BP-1)</name>
    <dbReference type="NCBI Taxonomy" id="197221"/>
    <lineage>
        <taxon>Bacteria</taxon>
        <taxon>Bacillati</taxon>
        <taxon>Cyanobacteriota</taxon>
        <taxon>Cyanophyceae</taxon>
        <taxon>Acaryochloridales</taxon>
        <taxon>Thermosynechococcaceae</taxon>
        <taxon>Thermosynechococcus</taxon>
    </lineage>
</organism>
<reference evidence="6 7" key="1">
    <citation type="journal article" date="2002" name="DNA Res.">
        <title>Complete genome structure of the thermophilic cyanobacterium Thermosynechococcus elongatus BP-1.</title>
        <authorList>
            <person name="Nakamura Y."/>
            <person name="Kaneko T."/>
            <person name="Sato S."/>
            <person name="Ikeuchi M."/>
            <person name="Katoh H."/>
            <person name="Sasamoto S."/>
            <person name="Watanabe A."/>
            <person name="Iriguchi M."/>
            <person name="Kawashima K."/>
            <person name="Kimura T."/>
            <person name="Kishida Y."/>
            <person name="Kiyokawa C."/>
            <person name="Kohara M."/>
            <person name="Matsumoto M."/>
            <person name="Matsuno A."/>
            <person name="Nakazaki N."/>
            <person name="Shimpo S."/>
            <person name="Sugimoto M."/>
            <person name="Takeuchi C."/>
            <person name="Yamada M."/>
            <person name="Tabata S."/>
        </authorList>
    </citation>
    <scope>NUCLEOTIDE SEQUENCE [LARGE SCALE GENOMIC DNA]</scope>
    <source>
        <strain evidence="7">IAM M-273 / NIES-2133 / BP-1</strain>
    </source>
</reference>
<dbReference type="PATRIC" id="fig|197221.4.peg.487"/>
<gene>
    <name evidence="6" type="ordered locus">tlr0462</name>
</gene>
<dbReference type="eggNOG" id="COG0670">
    <property type="taxonomic scope" value="Bacteria"/>
</dbReference>
<evidence type="ECO:0000256" key="3">
    <source>
        <dbReference type="ARBA" id="ARBA00022989"/>
    </source>
</evidence>
<dbReference type="Proteomes" id="UP000000440">
    <property type="component" value="Chromosome"/>
</dbReference>
<keyword evidence="7" id="KW-1185">Reference proteome</keyword>
<proteinExistence type="predicted"/>
<dbReference type="InterPro" id="IPR006214">
    <property type="entry name" value="Bax_inhibitor_1-related"/>
</dbReference>
<feature type="transmembrane region" description="Helical" evidence="5">
    <location>
        <begin position="71"/>
        <end position="91"/>
    </location>
</feature>
<name>Q8DLM2_THEVB</name>
<feature type="transmembrane region" description="Helical" evidence="5">
    <location>
        <begin position="261"/>
        <end position="281"/>
    </location>
</feature>
<keyword evidence="3 5" id="KW-1133">Transmembrane helix</keyword>
<protein>
    <submittedName>
        <fullName evidence="6">Tlr0462 protein</fullName>
    </submittedName>
</protein>
<evidence type="ECO:0000256" key="1">
    <source>
        <dbReference type="ARBA" id="ARBA00004141"/>
    </source>
</evidence>
<dbReference type="KEGG" id="tel:tlr0462"/>
<feature type="transmembrane region" description="Helical" evidence="5">
    <location>
        <begin position="228"/>
        <end position="249"/>
    </location>
</feature>
<keyword evidence="2 5" id="KW-0812">Transmembrane</keyword>